<dbReference type="Gene3D" id="2.60.40.10">
    <property type="entry name" value="Immunoglobulins"/>
    <property type="match status" value="5"/>
</dbReference>
<dbReference type="GO" id="GO:0005178">
    <property type="term" value="F:integrin binding"/>
    <property type="evidence" value="ECO:0007669"/>
    <property type="project" value="InterPro"/>
</dbReference>
<feature type="domain" description="Ig-like" evidence="14">
    <location>
        <begin position="230"/>
        <end position="306"/>
    </location>
</feature>
<evidence type="ECO:0000256" key="6">
    <source>
        <dbReference type="ARBA" id="ARBA00022989"/>
    </source>
</evidence>
<feature type="chain" id="PRO_5034025468" description="Ig-like domain-containing protein" evidence="13">
    <location>
        <begin position="36"/>
        <end position="543"/>
    </location>
</feature>
<evidence type="ECO:0000256" key="8">
    <source>
        <dbReference type="ARBA" id="ARBA00023157"/>
    </source>
</evidence>
<proteinExistence type="predicted"/>
<dbReference type="PANTHER" id="PTHR13771:SF9">
    <property type="entry name" value="INTERCELLULAR ADHESION MOLECULE 5"/>
    <property type="match status" value="1"/>
</dbReference>
<dbReference type="AlphaFoldDB" id="A0A8C1RG59"/>
<keyword evidence="9" id="KW-0325">Glycoprotein</keyword>
<dbReference type="SMART" id="SM00408">
    <property type="entry name" value="IGc2"/>
    <property type="match status" value="4"/>
</dbReference>
<evidence type="ECO:0000256" key="5">
    <source>
        <dbReference type="ARBA" id="ARBA00022889"/>
    </source>
</evidence>
<dbReference type="SMART" id="SM00409">
    <property type="entry name" value="IG"/>
    <property type="match status" value="4"/>
</dbReference>
<dbReference type="InterPro" id="IPR013783">
    <property type="entry name" value="Ig-like_fold"/>
</dbReference>
<keyword evidence="3 13" id="KW-0732">Signal</keyword>
<feature type="signal peptide" evidence="13">
    <location>
        <begin position="1"/>
        <end position="35"/>
    </location>
</feature>
<evidence type="ECO:0000256" key="4">
    <source>
        <dbReference type="ARBA" id="ARBA00022737"/>
    </source>
</evidence>
<keyword evidence="4" id="KW-0677">Repeat</keyword>
<evidence type="ECO:0000313" key="15">
    <source>
        <dbReference type="Ensembl" id="ENSCCRP00010110968.1"/>
    </source>
</evidence>
<evidence type="ECO:0000256" key="3">
    <source>
        <dbReference type="ARBA" id="ARBA00022729"/>
    </source>
</evidence>
<accession>A0A8C1RG59</accession>
<evidence type="ECO:0000313" key="16">
    <source>
        <dbReference type="Proteomes" id="UP000694427"/>
    </source>
</evidence>
<keyword evidence="10" id="KW-0393">Immunoglobulin domain</keyword>
<comment type="subcellular location">
    <subcellularLocation>
        <location evidence="1">Membrane</location>
        <topology evidence="1">Single-pass type I membrane protein</topology>
    </subcellularLocation>
</comment>
<dbReference type="InterPro" id="IPR003987">
    <property type="entry name" value="ICAM_VCAM_N"/>
</dbReference>
<dbReference type="GO" id="GO:0016020">
    <property type="term" value="C:membrane"/>
    <property type="evidence" value="ECO:0007669"/>
    <property type="project" value="UniProtKB-SubCell"/>
</dbReference>
<dbReference type="InterPro" id="IPR036179">
    <property type="entry name" value="Ig-like_dom_sf"/>
</dbReference>
<dbReference type="InterPro" id="IPR003599">
    <property type="entry name" value="Ig_sub"/>
</dbReference>
<dbReference type="InterPro" id="IPR047012">
    <property type="entry name" value="ICAM_VCAM"/>
</dbReference>
<dbReference type="SUPFAM" id="SSF48726">
    <property type="entry name" value="Immunoglobulin"/>
    <property type="match status" value="5"/>
</dbReference>
<reference evidence="15" key="2">
    <citation type="submission" date="2025-09" db="UniProtKB">
        <authorList>
            <consortium name="Ensembl"/>
        </authorList>
    </citation>
    <scope>IDENTIFICATION</scope>
</reference>
<feature type="domain" description="Ig-like" evidence="14">
    <location>
        <begin position="311"/>
        <end position="387"/>
    </location>
</feature>
<evidence type="ECO:0000259" key="14">
    <source>
        <dbReference type="PROSITE" id="PS50835"/>
    </source>
</evidence>
<keyword evidence="8" id="KW-1015">Disulfide bond</keyword>
<sequence>MQEGSLSLTPSFRIFYLRLLGFCFLYFSSVAGTQAECPVQLSQQRVVVRYNGSVAVNCNTSITHKGMGWEASEGGVPMTRDKMITWTVSHLTEWDIEPFCYINHEEQCQVQLLVTIYKTPDSVSISIVDHSGPMIAGQLYELQCDVHDVAPVQYLTVKWYKGQTLLNQNTFTEDIKNPVNKTVTLLIRPDRADDGAQYSCAAELELGAEGPQPPPNKTSESLSFTVYFKPIIDENKLPSIVPVFRGYPEVLVCEAEGNPKPTISWILGTNVIVYNETLTISESTPEHVYCIADNSAGRTTRQVNVSIQVKPIIDENKLPSIVPVFRGNPEVLVCEAEGNPKPTISWILGTNVIVYNETLTISESTPEHVYCVANNSAGRTTRQVNVSIQVKPIINENKLPSIVPVFRGYPEVLVCEAEGNPKPTISWILGTNVIVYNETLTISESTPEHVYCVANNSAGRTTRQVNVVLKEDYLPLIAGLIAVTVVFISVIFIFIYSIYYKTAKMGRYSLKDAKPSAQNENIAQNGKHSPIPMKKLSQSDILA</sequence>
<evidence type="ECO:0000256" key="10">
    <source>
        <dbReference type="ARBA" id="ARBA00023319"/>
    </source>
</evidence>
<organism evidence="15 16">
    <name type="scientific">Cyprinus carpio</name>
    <name type="common">Common carp</name>
    <dbReference type="NCBI Taxonomy" id="7962"/>
    <lineage>
        <taxon>Eukaryota</taxon>
        <taxon>Metazoa</taxon>
        <taxon>Chordata</taxon>
        <taxon>Craniata</taxon>
        <taxon>Vertebrata</taxon>
        <taxon>Euteleostomi</taxon>
        <taxon>Actinopterygii</taxon>
        <taxon>Neopterygii</taxon>
        <taxon>Teleostei</taxon>
        <taxon>Ostariophysi</taxon>
        <taxon>Cypriniformes</taxon>
        <taxon>Cyprinidae</taxon>
        <taxon>Cyprininae</taxon>
        <taxon>Cyprinus</taxon>
    </lineage>
</organism>
<dbReference type="PRINTS" id="PR01472">
    <property type="entry name" value="ICAMVCAM1"/>
</dbReference>
<feature type="domain" description="Ig-like" evidence="14">
    <location>
        <begin position="392"/>
        <end position="468"/>
    </location>
</feature>
<feature type="transmembrane region" description="Helical" evidence="12">
    <location>
        <begin position="473"/>
        <end position="499"/>
    </location>
</feature>
<dbReference type="PROSITE" id="PS50835">
    <property type="entry name" value="IG_LIKE"/>
    <property type="match status" value="4"/>
</dbReference>
<dbReference type="InterPro" id="IPR003598">
    <property type="entry name" value="Ig_sub2"/>
</dbReference>
<evidence type="ECO:0000256" key="7">
    <source>
        <dbReference type="ARBA" id="ARBA00023136"/>
    </source>
</evidence>
<evidence type="ECO:0000256" key="13">
    <source>
        <dbReference type="SAM" id="SignalP"/>
    </source>
</evidence>
<name>A0A8C1RG59_CYPCA</name>
<dbReference type="GO" id="GO:0098609">
    <property type="term" value="P:cell-cell adhesion"/>
    <property type="evidence" value="ECO:0007669"/>
    <property type="project" value="InterPro"/>
</dbReference>
<keyword evidence="6 12" id="KW-1133">Transmembrane helix</keyword>
<dbReference type="InterPro" id="IPR007110">
    <property type="entry name" value="Ig-like_dom"/>
</dbReference>
<evidence type="ECO:0000256" key="2">
    <source>
        <dbReference type="ARBA" id="ARBA00022692"/>
    </source>
</evidence>
<dbReference type="PANTHER" id="PTHR13771">
    <property type="entry name" value="INTERCELLULAR ADHESION MOLECULE"/>
    <property type="match status" value="1"/>
</dbReference>
<evidence type="ECO:0000256" key="9">
    <source>
        <dbReference type="ARBA" id="ARBA00023180"/>
    </source>
</evidence>
<protein>
    <recommendedName>
        <fullName evidence="14">Ig-like domain-containing protein</fullName>
    </recommendedName>
</protein>
<keyword evidence="2 12" id="KW-0812">Transmembrane</keyword>
<dbReference type="Ensembl" id="ENSCCRT00010123472.1">
    <property type="protein sequence ID" value="ENSCCRP00010110968.1"/>
    <property type="gene ID" value="ENSCCRG00010048915.1"/>
</dbReference>
<keyword evidence="16" id="KW-1185">Reference proteome</keyword>
<feature type="region of interest" description="Disordered" evidence="11">
    <location>
        <begin position="519"/>
        <end position="543"/>
    </location>
</feature>
<keyword evidence="5" id="KW-0130">Cell adhesion</keyword>
<reference evidence="15" key="1">
    <citation type="submission" date="2025-08" db="UniProtKB">
        <authorList>
            <consortium name="Ensembl"/>
        </authorList>
    </citation>
    <scope>IDENTIFICATION</scope>
</reference>
<evidence type="ECO:0000256" key="12">
    <source>
        <dbReference type="SAM" id="Phobius"/>
    </source>
</evidence>
<keyword evidence="7 12" id="KW-0472">Membrane</keyword>
<evidence type="ECO:0000256" key="1">
    <source>
        <dbReference type="ARBA" id="ARBA00004479"/>
    </source>
</evidence>
<dbReference type="Proteomes" id="UP000694427">
    <property type="component" value="Unplaced"/>
</dbReference>
<feature type="domain" description="Ig-like" evidence="14">
    <location>
        <begin position="120"/>
        <end position="223"/>
    </location>
</feature>
<evidence type="ECO:0000256" key="11">
    <source>
        <dbReference type="SAM" id="MobiDB-lite"/>
    </source>
</evidence>